<feature type="binding site" evidence="6">
    <location>
        <position position="234"/>
    </location>
    <ligand>
        <name>S-adenosyl-L-methionine</name>
        <dbReference type="ChEBI" id="CHEBI:59789"/>
    </ligand>
</feature>
<dbReference type="Proteomes" id="UP001430193">
    <property type="component" value="Unassembled WGS sequence"/>
</dbReference>
<keyword evidence="3 6" id="KW-0489">Methyltransferase</keyword>
<dbReference type="PANTHER" id="PTHR43648:SF1">
    <property type="entry name" value="ELECTRON TRANSFER FLAVOPROTEIN BETA SUBUNIT LYSINE METHYLTRANSFERASE"/>
    <property type="match status" value="1"/>
</dbReference>
<gene>
    <name evidence="6 7" type="primary">prmA</name>
    <name evidence="7" type="ORF">ISS99_06365</name>
</gene>
<dbReference type="HAMAP" id="MF_00735">
    <property type="entry name" value="Methyltr_PrmA"/>
    <property type="match status" value="1"/>
</dbReference>
<dbReference type="GO" id="GO:0032259">
    <property type="term" value="P:methylation"/>
    <property type="evidence" value="ECO:0007669"/>
    <property type="project" value="UniProtKB-KW"/>
</dbReference>
<keyword evidence="2 6" id="KW-0963">Cytoplasm</keyword>
<evidence type="ECO:0000256" key="1">
    <source>
        <dbReference type="ARBA" id="ARBA00009741"/>
    </source>
</evidence>
<dbReference type="EMBL" id="JADIKF010000037">
    <property type="protein sequence ID" value="MBM7129141.1"/>
    <property type="molecule type" value="Genomic_DNA"/>
</dbReference>
<dbReference type="InterPro" id="IPR050078">
    <property type="entry name" value="Ribosomal_L11_MeTrfase_PrmA"/>
</dbReference>
<evidence type="ECO:0000256" key="3">
    <source>
        <dbReference type="ARBA" id="ARBA00022603"/>
    </source>
</evidence>
<dbReference type="GO" id="GO:0005840">
    <property type="term" value="C:ribosome"/>
    <property type="evidence" value="ECO:0007669"/>
    <property type="project" value="UniProtKB-KW"/>
</dbReference>
<dbReference type="PIRSF" id="PIRSF000401">
    <property type="entry name" value="RPL11_MTase"/>
    <property type="match status" value="1"/>
</dbReference>
<evidence type="ECO:0000313" key="7">
    <source>
        <dbReference type="EMBL" id="MBM7129141.1"/>
    </source>
</evidence>
<name>A0ABS2KD87_9GAMM</name>
<dbReference type="InterPro" id="IPR029063">
    <property type="entry name" value="SAM-dependent_MTases_sf"/>
</dbReference>
<keyword evidence="4 6" id="KW-0808">Transferase</keyword>
<feature type="binding site" evidence="6">
    <location>
        <position position="150"/>
    </location>
    <ligand>
        <name>S-adenosyl-L-methionine</name>
        <dbReference type="ChEBI" id="CHEBI:59789"/>
    </ligand>
</feature>
<dbReference type="InterPro" id="IPR004498">
    <property type="entry name" value="Ribosomal_PrmA_MeTrfase"/>
</dbReference>
<proteinExistence type="inferred from homology"/>
<organism evidence="7 8">
    <name type="scientific">Dyella mobilis</name>
    <dbReference type="NCBI Taxonomy" id="1849582"/>
    <lineage>
        <taxon>Bacteria</taxon>
        <taxon>Pseudomonadati</taxon>
        <taxon>Pseudomonadota</taxon>
        <taxon>Gammaproteobacteria</taxon>
        <taxon>Lysobacterales</taxon>
        <taxon>Rhodanobacteraceae</taxon>
        <taxon>Dyella</taxon>
    </lineage>
</organism>
<evidence type="ECO:0000256" key="5">
    <source>
        <dbReference type="ARBA" id="ARBA00022691"/>
    </source>
</evidence>
<comment type="catalytic activity">
    <reaction evidence="6">
        <text>L-lysyl-[protein] + 3 S-adenosyl-L-methionine = N(6),N(6),N(6)-trimethyl-L-lysyl-[protein] + 3 S-adenosyl-L-homocysteine + 3 H(+)</text>
        <dbReference type="Rhea" id="RHEA:54192"/>
        <dbReference type="Rhea" id="RHEA-COMP:9752"/>
        <dbReference type="Rhea" id="RHEA-COMP:13826"/>
        <dbReference type="ChEBI" id="CHEBI:15378"/>
        <dbReference type="ChEBI" id="CHEBI:29969"/>
        <dbReference type="ChEBI" id="CHEBI:57856"/>
        <dbReference type="ChEBI" id="CHEBI:59789"/>
        <dbReference type="ChEBI" id="CHEBI:61961"/>
    </reaction>
</comment>
<dbReference type="EC" id="2.1.1.-" evidence="6"/>
<accession>A0ABS2KD87</accession>
<dbReference type="Gene3D" id="3.40.50.150">
    <property type="entry name" value="Vaccinia Virus protein VP39"/>
    <property type="match status" value="1"/>
</dbReference>
<dbReference type="NCBIfam" id="TIGR00406">
    <property type="entry name" value="prmA"/>
    <property type="match status" value="1"/>
</dbReference>
<comment type="subcellular location">
    <subcellularLocation>
        <location evidence="6">Cytoplasm</location>
    </subcellularLocation>
</comment>
<protein>
    <recommendedName>
        <fullName evidence="6">Ribosomal protein L11 methyltransferase</fullName>
        <shortName evidence="6">L11 Mtase</shortName>
        <ecNumber evidence="6">2.1.1.-</ecNumber>
    </recommendedName>
</protein>
<keyword evidence="7" id="KW-0689">Ribosomal protein</keyword>
<keyword evidence="8" id="KW-1185">Reference proteome</keyword>
<evidence type="ECO:0000256" key="4">
    <source>
        <dbReference type="ARBA" id="ARBA00022679"/>
    </source>
</evidence>
<dbReference type="CDD" id="cd02440">
    <property type="entry name" value="AdoMet_MTases"/>
    <property type="match status" value="1"/>
</dbReference>
<comment type="caution">
    <text evidence="7">The sequence shown here is derived from an EMBL/GenBank/DDBJ whole genome shotgun (WGS) entry which is preliminary data.</text>
</comment>
<dbReference type="Pfam" id="PF06325">
    <property type="entry name" value="PrmA"/>
    <property type="match status" value="1"/>
</dbReference>
<comment type="similarity">
    <text evidence="1 6">Belongs to the methyltransferase superfamily. PrmA family.</text>
</comment>
<feature type="binding site" evidence="6">
    <location>
        <position position="171"/>
    </location>
    <ligand>
        <name>S-adenosyl-L-methionine</name>
        <dbReference type="ChEBI" id="CHEBI:59789"/>
    </ligand>
</feature>
<dbReference type="PANTHER" id="PTHR43648">
    <property type="entry name" value="ELECTRON TRANSFER FLAVOPROTEIN BETA SUBUNIT LYSINE METHYLTRANSFERASE"/>
    <property type="match status" value="1"/>
</dbReference>
<keyword evidence="5 6" id="KW-0949">S-adenosyl-L-methionine</keyword>
<dbReference type="GO" id="GO:0008168">
    <property type="term" value="F:methyltransferase activity"/>
    <property type="evidence" value="ECO:0007669"/>
    <property type="project" value="UniProtKB-KW"/>
</dbReference>
<evidence type="ECO:0000256" key="6">
    <source>
        <dbReference type="HAMAP-Rule" id="MF_00735"/>
    </source>
</evidence>
<comment type="function">
    <text evidence="6">Methylates ribosomal protein L11.</text>
</comment>
<evidence type="ECO:0000256" key="2">
    <source>
        <dbReference type="ARBA" id="ARBA00022490"/>
    </source>
</evidence>
<sequence length="299" mass="32767">MPWLELTLIVRAEQQPRVEEALDDLGALSITLQDADAETPDEQAIFEPGVGELPLWPTITLNALFDADSDRRGLTEALGELLPWLEPDQLSYRDVEDEDWERAWMDQFKPMPFGRRLWIYPWNIEPPQDDSVIVRLDPGLAFGSGTHPTTALCLEWLDSLDIVGKRVIDYGCGSGILAIAALKLGAASAVGVDNDPQALTASSDNAERNDVADRLALFLPEDFAGEPADVFVANILAGPLGELAPTFAAAAKPGAPFAISGILRGQQDELVARYGEWFDALRVDTREDWVRISGCRRVA</sequence>
<keyword evidence="7" id="KW-0687">Ribonucleoprotein</keyword>
<dbReference type="RefSeq" id="WP_204630768.1">
    <property type="nucleotide sequence ID" value="NZ_BSOC01000004.1"/>
</dbReference>
<evidence type="ECO:0000313" key="8">
    <source>
        <dbReference type="Proteomes" id="UP001430193"/>
    </source>
</evidence>
<feature type="binding site" evidence="6">
    <location>
        <position position="193"/>
    </location>
    <ligand>
        <name>S-adenosyl-L-methionine</name>
        <dbReference type="ChEBI" id="CHEBI:59789"/>
    </ligand>
</feature>
<reference evidence="7" key="1">
    <citation type="submission" date="2020-10" db="EMBL/GenBank/DDBJ databases">
        <title>Phylogeny of dyella-like bacteria.</title>
        <authorList>
            <person name="Fu J."/>
        </authorList>
    </citation>
    <scope>NUCLEOTIDE SEQUENCE</scope>
    <source>
        <strain evidence="7">DHON07</strain>
    </source>
</reference>
<dbReference type="SUPFAM" id="SSF53335">
    <property type="entry name" value="S-adenosyl-L-methionine-dependent methyltransferases"/>
    <property type="match status" value="1"/>
</dbReference>